<protein>
    <submittedName>
        <fullName evidence="2">Uncharacterized protein</fullName>
    </submittedName>
</protein>
<feature type="region of interest" description="Disordered" evidence="1">
    <location>
        <begin position="81"/>
        <end position="100"/>
    </location>
</feature>
<evidence type="ECO:0000256" key="1">
    <source>
        <dbReference type="SAM" id="MobiDB-lite"/>
    </source>
</evidence>
<reference evidence="2" key="1">
    <citation type="journal article" date="2015" name="Nature">
        <title>Complex archaea that bridge the gap between prokaryotes and eukaryotes.</title>
        <authorList>
            <person name="Spang A."/>
            <person name="Saw J.H."/>
            <person name="Jorgensen S.L."/>
            <person name="Zaremba-Niedzwiedzka K."/>
            <person name="Martijn J."/>
            <person name="Lind A.E."/>
            <person name="van Eijk R."/>
            <person name="Schleper C."/>
            <person name="Guy L."/>
            <person name="Ettema T.J."/>
        </authorList>
    </citation>
    <scope>NUCLEOTIDE SEQUENCE</scope>
</reference>
<comment type="caution">
    <text evidence="2">The sequence shown here is derived from an EMBL/GenBank/DDBJ whole genome shotgun (WGS) entry which is preliminary data.</text>
</comment>
<sequence>MQQKAPVMQYTPSGVKTGEDPAPKPKVEEQVAPPEVTVIYHKGMPLEVKFKNWEGLTPRMISHSWRLVHRALLMTRQKAARALENRSKEIKDGEGRRHWD</sequence>
<accession>A0A0F9J6L0</accession>
<feature type="compositionally biased region" description="Basic and acidic residues" evidence="1">
    <location>
        <begin position="17"/>
        <end position="29"/>
    </location>
</feature>
<dbReference type="AlphaFoldDB" id="A0A0F9J6L0"/>
<gene>
    <name evidence="2" type="ORF">LCGC14_1491580</name>
</gene>
<proteinExistence type="predicted"/>
<name>A0A0F9J6L0_9ZZZZ</name>
<dbReference type="EMBL" id="LAZR01010729">
    <property type="protein sequence ID" value="KKM65409.1"/>
    <property type="molecule type" value="Genomic_DNA"/>
</dbReference>
<evidence type="ECO:0000313" key="2">
    <source>
        <dbReference type="EMBL" id="KKM65409.1"/>
    </source>
</evidence>
<feature type="region of interest" description="Disordered" evidence="1">
    <location>
        <begin position="1"/>
        <end position="30"/>
    </location>
</feature>
<organism evidence="2">
    <name type="scientific">marine sediment metagenome</name>
    <dbReference type="NCBI Taxonomy" id="412755"/>
    <lineage>
        <taxon>unclassified sequences</taxon>
        <taxon>metagenomes</taxon>
        <taxon>ecological metagenomes</taxon>
    </lineage>
</organism>